<evidence type="ECO:0000313" key="1">
    <source>
        <dbReference type="EMBL" id="NIJ16286.1"/>
    </source>
</evidence>
<keyword evidence="2" id="KW-1185">Reference proteome</keyword>
<sequence>MKSGNEVYFRQRAEHHLAKAAAAERHVACVHRRFAKIYLERAAEAELAQNMQAAAPEKISRRNAANAVIPSSVCH</sequence>
<dbReference type="AlphaFoldDB" id="A0A846MGS9"/>
<reference evidence="1 2" key="1">
    <citation type="submission" date="2020-03" db="EMBL/GenBank/DDBJ databases">
        <title>Genomic Encyclopedia of Type Strains, Phase IV (KMG-IV): sequencing the most valuable type-strain genomes for metagenomic binning, comparative biology and taxonomic classification.</title>
        <authorList>
            <person name="Goeker M."/>
        </authorList>
    </citation>
    <scope>NUCLEOTIDE SEQUENCE [LARGE SCALE GENOMIC DNA]</scope>
    <source>
        <strain evidence="1 2">DSM 21299</strain>
    </source>
</reference>
<protein>
    <submittedName>
        <fullName evidence="1">Uncharacterized protein</fullName>
    </submittedName>
</protein>
<name>A0A846MGS9_9SPHN</name>
<evidence type="ECO:0000313" key="2">
    <source>
        <dbReference type="Proteomes" id="UP000576821"/>
    </source>
</evidence>
<proteinExistence type="predicted"/>
<dbReference type="Proteomes" id="UP000576821">
    <property type="component" value="Unassembled WGS sequence"/>
</dbReference>
<comment type="caution">
    <text evidence="1">The sequence shown here is derived from an EMBL/GenBank/DDBJ whole genome shotgun (WGS) entry which is preliminary data.</text>
</comment>
<dbReference type="RefSeq" id="WP_167302946.1">
    <property type="nucleotide sequence ID" value="NZ_JAASQR010000002.1"/>
</dbReference>
<organism evidence="1 2">
    <name type="scientific">Sphingobium vermicomposti</name>
    <dbReference type="NCBI Taxonomy" id="529005"/>
    <lineage>
        <taxon>Bacteria</taxon>
        <taxon>Pseudomonadati</taxon>
        <taxon>Pseudomonadota</taxon>
        <taxon>Alphaproteobacteria</taxon>
        <taxon>Sphingomonadales</taxon>
        <taxon>Sphingomonadaceae</taxon>
        <taxon>Sphingobium</taxon>
    </lineage>
</organism>
<gene>
    <name evidence="1" type="ORF">FHS54_001252</name>
</gene>
<accession>A0A846MGS9</accession>
<dbReference type="EMBL" id="JAASQR010000002">
    <property type="protein sequence ID" value="NIJ16286.1"/>
    <property type="molecule type" value="Genomic_DNA"/>
</dbReference>